<evidence type="ECO:0008006" key="4">
    <source>
        <dbReference type="Google" id="ProtNLM"/>
    </source>
</evidence>
<dbReference type="AlphaFoldDB" id="A0A3G2UR01"/>
<keyword evidence="1" id="KW-1133">Transmembrane helix</keyword>
<evidence type="ECO:0000313" key="2">
    <source>
        <dbReference type="EMBL" id="AYO76422.1"/>
    </source>
</evidence>
<keyword evidence="1" id="KW-0812">Transmembrane</keyword>
<dbReference type="Proteomes" id="UP000280708">
    <property type="component" value="Chromosome"/>
</dbReference>
<gene>
    <name evidence="2" type="ORF">EBF16_05375</name>
</gene>
<dbReference type="InterPro" id="IPR057700">
    <property type="entry name" value="DUF7940"/>
</dbReference>
<dbReference type="RefSeq" id="WP_122129433.1">
    <property type="nucleotide sequence ID" value="NZ_CP033230.1"/>
</dbReference>
<feature type="transmembrane region" description="Helical" evidence="1">
    <location>
        <begin position="51"/>
        <end position="70"/>
    </location>
</feature>
<reference evidence="2 3" key="1">
    <citation type="submission" date="2018-10" db="EMBL/GenBank/DDBJ databases">
        <title>Characterization and genome analysis of a novel bacterium Sphingobium yanoikuyae SJTF8 capable of degrading PAHs.</title>
        <authorList>
            <person name="Yin C."/>
            <person name="Xiong W."/>
            <person name="Liang R."/>
        </authorList>
    </citation>
    <scope>NUCLEOTIDE SEQUENCE [LARGE SCALE GENOMIC DNA]</scope>
    <source>
        <strain evidence="2 3">SJTF8</strain>
    </source>
</reference>
<dbReference type="Pfam" id="PF25612">
    <property type="entry name" value="DUF7940"/>
    <property type="match status" value="1"/>
</dbReference>
<feature type="transmembrane region" description="Helical" evidence="1">
    <location>
        <begin position="12"/>
        <end position="31"/>
    </location>
</feature>
<protein>
    <recommendedName>
        <fullName evidence="4">Holin</fullName>
    </recommendedName>
</protein>
<proteinExistence type="predicted"/>
<evidence type="ECO:0000313" key="3">
    <source>
        <dbReference type="Proteomes" id="UP000280708"/>
    </source>
</evidence>
<evidence type="ECO:0000256" key="1">
    <source>
        <dbReference type="SAM" id="Phobius"/>
    </source>
</evidence>
<keyword evidence="1" id="KW-0472">Membrane</keyword>
<organism evidence="2 3">
    <name type="scientific">Sphingobium yanoikuyae</name>
    <name type="common">Sphingomonas yanoikuyae</name>
    <dbReference type="NCBI Taxonomy" id="13690"/>
    <lineage>
        <taxon>Bacteria</taxon>
        <taxon>Pseudomonadati</taxon>
        <taxon>Pseudomonadota</taxon>
        <taxon>Alphaproteobacteria</taxon>
        <taxon>Sphingomonadales</taxon>
        <taxon>Sphingomonadaceae</taxon>
        <taxon>Sphingobium</taxon>
    </lineage>
</organism>
<name>A0A3G2UR01_SPHYA</name>
<dbReference type="EMBL" id="CP033230">
    <property type="protein sequence ID" value="AYO76422.1"/>
    <property type="molecule type" value="Genomic_DNA"/>
</dbReference>
<sequence length="77" mass="8541">MKFKLIDEWRQAWKWASVRISAAGALLMVAAEVAGQTWLGLPEDVRASIPHADTIALVLFVIIPLARVLTKEKKDGE</sequence>
<accession>A0A3G2UR01</accession>